<gene>
    <name evidence="2" type="ORF">GCM10017161_39240</name>
</gene>
<comment type="caution">
    <text evidence="2">The sequence shown here is derived from an EMBL/GenBank/DDBJ whole genome shotgun (WGS) entry which is preliminary data.</text>
</comment>
<dbReference type="Proteomes" id="UP000623842">
    <property type="component" value="Unassembled WGS sequence"/>
</dbReference>
<accession>A0A919BRD4</accession>
<evidence type="ECO:0000256" key="1">
    <source>
        <dbReference type="SAM" id="Phobius"/>
    </source>
</evidence>
<proteinExistence type="predicted"/>
<dbReference type="RefSeq" id="WP_189774237.1">
    <property type="nucleotide sequence ID" value="NZ_BNCK01000012.1"/>
</dbReference>
<dbReference type="EMBL" id="BNCK01000012">
    <property type="protein sequence ID" value="GHG05858.1"/>
    <property type="molecule type" value="Genomic_DNA"/>
</dbReference>
<reference evidence="2" key="1">
    <citation type="journal article" date="2014" name="Int. J. Syst. Evol. Microbiol.">
        <title>Complete genome sequence of Corynebacterium casei LMG S-19264T (=DSM 44701T), isolated from a smear-ripened cheese.</title>
        <authorList>
            <consortium name="US DOE Joint Genome Institute (JGI-PGF)"/>
            <person name="Walter F."/>
            <person name="Albersmeier A."/>
            <person name="Kalinowski J."/>
            <person name="Ruckert C."/>
        </authorList>
    </citation>
    <scope>NUCLEOTIDE SEQUENCE</scope>
    <source>
        <strain evidence="2">KCTC 42731</strain>
    </source>
</reference>
<feature type="transmembrane region" description="Helical" evidence="1">
    <location>
        <begin position="28"/>
        <end position="46"/>
    </location>
</feature>
<sequence>MRILFILSWLALLLIPLGFYVDSTYLIWFSGIIAIILIIKIGLTPCNHCGERVHLYIRGGMFAKFKIGLPLGRCDHCGESYI</sequence>
<keyword evidence="1" id="KW-0472">Membrane</keyword>
<keyword evidence="1" id="KW-0812">Transmembrane</keyword>
<keyword evidence="3" id="KW-1185">Reference proteome</keyword>
<dbReference type="AlphaFoldDB" id="A0A919BRD4"/>
<evidence type="ECO:0000313" key="2">
    <source>
        <dbReference type="EMBL" id="GHG05858.1"/>
    </source>
</evidence>
<organism evidence="2 3">
    <name type="scientific">Thalassotalea marina</name>
    <dbReference type="NCBI Taxonomy" id="1673741"/>
    <lineage>
        <taxon>Bacteria</taxon>
        <taxon>Pseudomonadati</taxon>
        <taxon>Pseudomonadota</taxon>
        <taxon>Gammaproteobacteria</taxon>
        <taxon>Alteromonadales</taxon>
        <taxon>Colwelliaceae</taxon>
        <taxon>Thalassotalea</taxon>
    </lineage>
</organism>
<name>A0A919BRD4_9GAMM</name>
<reference evidence="2" key="2">
    <citation type="submission" date="2020-09" db="EMBL/GenBank/DDBJ databases">
        <authorList>
            <person name="Sun Q."/>
            <person name="Kim S."/>
        </authorList>
    </citation>
    <scope>NUCLEOTIDE SEQUENCE</scope>
    <source>
        <strain evidence="2">KCTC 42731</strain>
    </source>
</reference>
<evidence type="ECO:0000313" key="3">
    <source>
        <dbReference type="Proteomes" id="UP000623842"/>
    </source>
</evidence>
<keyword evidence="1" id="KW-1133">Transmembrane helix</keyword>
<protein>
    <submittedName>
        <fullName evidence="2">Uncharacterized protein</fullName>
    </submittedName>
</protein>